<dbReference type="OrthoDB" id="3239945at2"/>
<protein>
    <submittedName>
        <fullName evidence="2">Acetyltransferase (GNAT) family protein</fullName>
    </submittedName>
</protein>
<reference evidence="2 3" key="1">
    <citation type="submission" date="2017-10" db="EMBL/GenBank/DDBJ databases">
        <title>Sequencing the genomes of 1000 actinobacteria strains.</title>
        <authorList>
            <person name="Klenk H.-P."/>
        </authorList>
    </citation>
    <scope>NUCLEOTIDE SEQUENCE [LARGE SCALE GENOMIC DNA]</scope>
    <source>
        <strain evidence="2 3">DSM 21863</strain>
    </source>
</reference>
<gene>
    <name evidence="2" type="ORF">ATJ88_1687</name>
</gene>
<dbReference type="Gene3D" id="3.40.630.30">
    <property type="match status" value="1"/>
</dbReference>
<organism evidence="2 3">
    <name type="scientific">Isoptericola jiangsuensis</name>
    <dbReference type="NCBI Taxonomy" id="548579"/>
    <lineage>
        <taxon>Bacteria</taxon>
        <taxon>Bacillati</taxon>
        <taxon>Actinomycetota</taxon>
        <taxon>Actinomycetes</taxon>
        <taxon>Micrococcales</taxon>
        <taxon>Promicromonosporaceae</taxon>
        <taxon>Isoptericola</taxon>
    </lineage>
</organism>
<dbReference type="GO" id="GO:0016747">
    <property type="term" value="F:acyltransferase activity, transferring groups other than amino-acyl groups"/>
    <property type="evidence" value="ECO:0007669"/>
    <property type="project" value="InterPro"/>
</dbReference>
<keyword evidence="3" id="KW-1185">Reference proteome</keyword>
<dbReference type="Pfam" id="PF00583">
    <property type="entry name" value="Acetyltransf_1"/>
    <property type="match status" value="1"/>
</dbReference>
<dbReference type="InterPro" id="IPR000182">
    <property type="entry name" value="GNAT_dom"/>
</dbReference>
<accession>A0A2A9EXL6</accession>
<dbReference type="InterPro" id="IPR016181">
    <property type="entry name" value="Acyl_CoA_acyltransferase"/>
</dbReference>
<sequence length="148" mass="16196">MAYRIEPATTERFDDVVTLLDPHGRVEACWCLHRRQAPGPPVGGPADWPTTWVVRCFVVRVGYRRRGVARALLRGAVEHARARGGHVVEGFPVEPEPGGRVPVGAAFVGTVPLFEAEGFENVGLTLATSGRLPRTHLRRDLRSRGAGR</sequence>
<feature type="domain" description="N-acetyltransferase" evidence="1">
    <location>
        <begin position="48"/>
        <end position="88"/>
    </location>
</feature>
<dbReference type="Proteomes" id="UP000224130">
    <property type="component" value="Unassembled WGS sequence"/>
</dbReference>
<dbReference type="SUPFAM" id="SSF55729">
    <property type="entry name" value="Acyl-CoA N-acyltransferases (Nat)"/>
    <property type="match status" value="1"/>
</dbReference>
<dbReference type="EMBL" id="PDJJ01000001">
    <property type="protein sequence ID" value="PFG43010.1"/>
    <property type="molecule type" value="Genomic_DNA"/>
</dbReference>
<dbReference type="AlphaFoldDB" id="A0A2A9EXL6"/>
<comment type="caution">
    <text evidence="2">The sequence shown here is derived from an EMBL/GenBank/DDBJ whole genome shotgun (WGS) entry which is preliminary data.</text>
</comment>
<proteinExistence type="predicted"/>
<evidence type="ECO:0000313" key="2">
    <source>
        <dbReference type="EMBL" id="PFG43010.1"/>
    </source>
</evidence>
<dbReference type="RefSeq" id="WP_098465215.1">
    <property type="nucleotide sequence ID" value="NZ_PDJJ01000001.1"/>
</dbReference>
<evidence type="ECO:0000259" key="1">
    <source>
        <dbReference type="Pfam" id="PF00583"/>
    </source>
</evidence>
<dbReference type="CDD" id="cd04301">
    <property type="entry name" value="NAT_SF"/>
    <property type="match status" value="1"/>
</dbReference>
<name>A0A2A9EXL6_9MICO</name>
<evidence type="ECO:0000313" key="3">
    <source>
        <dbReference type="Proteomes" id="UP000224130"/>
    </source>
</evidence>
<keyword evidence="2" id="KW-0808">Transferase</keyword>